<dbReference type="SMART" id="SM00507">
    <property type="entry name" value="HNHc"/>
    <property type="match status" value="1"/>
</dbReference>
<evidence type="ECO:0000313" key="2">
    <source>
        <dbReference type="EMBL" id="POO54316.1"/>
    </source>
</evidence>
<dbReference type="RefSeq" id="WP_103656790.1">
    <property type="nucleotide sequence ID" value="NZ_NXEJ01000001.1"/>
</dbReference>
<proteinExistence type="predicted"/>
<comment type="caution">
    <text evidence="2">The sequence shown here is derived from an EMBL/GenBank/DDBJ whole genome shotgun (WGS) entry which is preliminary data.</text>
</comment>
<sequence length="254" mass="27988">MDNGKLAQELISADLTALFGEITKANRQWTSEAAAVLDAKSQLKAILLHAQNGKCAYCRRAIRDEPGHVEIDHILPKSAHGTDSANWVSNERICRKDTCGYAGFTFFAHNLALTCKRCNNKKGTYDPRRDRSIPASADYVLDADYYEWVHIYAHDYADHIRILEGLIYQVVDGSANGDAVISVCLLDEIAAVEKAAAELRVKNADTIGIGIGNLLSQVQAAGWDFIINLVAAEHPDIPISEVEAVAEKFKELYK</sequence>
<reference evidence="2 3" key="1">
    <citation type="journal article" date="2018" name="Syst. Appl. Microbiol.">
        <title>Agrobacterium rosae sp. nov., isolated from galls on different agricultural crops.</title>
        <authorList>
            <person name="Kuzmanovic N."/>
            <person name="Pulawska J."/>
            <person name="Smalla K."/>
            <person name="Nesme X."/>
        </authorList>
    </citation>
    <scope>NUCLEOTIDE SEQUENCE [LARGE SCALE GENOMIC DNA]</scope>
    <source>
        <strain evidence="2 3">NCPPB 1650</strain>
    </source>
</reference>
<evidence type="ECO:0000259" key="1">
    <source>
        <dbReference type="SMART" id="SM00507"/>
    </source>
</evidence>
<feature type="domain" description="HNH nuclease" evidence="1">
    <location>
        <begin position="42"/>
        <end position="120"/>
    </location>
</feature>
<name>A0AAE5VRY9_9HYPH</name>
<dbReference type="EMBL" id="NXEJ01000001">
    <property type="protein sequence ID" value="POO54316.1"/>
    <property type="molecule type" value="Genomic_DNA"/>
</dbReference>
<dbReference type="GeneID" id="86878170"/>
<organism evidence="2 3">
    <name type="scientific">Agrobacterium rosae</name>
    <dbReference type="NCBI Taxonomy" id="1972867"/>
    <lineage>
        <taxon>Bacteria</taxon>
        <taxon>Pseudomonadati</taxon>
        <taxon>Pseudomonadota</taxon>
        <taxon>Alphaproteobacteria</taxon>
        <taxon>Hyphomicrobiales</taxon>
        <taxon>Rhizobiaceae</taxon>
        <taxon>Rhizobium/Agrobacterium group</taxon>
        <taxon>Agrobacterium</taxon>
    </lineage>
</organism>
<dbReference type="AlphaFoldDB" id="A0AAE5VRY9"/>
<dbReference type="InterPro" id="IPR003615">
    <property type="entry name" value="HNH_nuc"/>
</dbReference>
<dbReference type="Gene3D" id="1.10.30.50">
    <property type="match status" value="1"/>
</dbReference>
<protein>
    <recommendedName>
        <fullName evidence="1">HNH nuclease domain-containing protein</fullName>
    </recommendedName>
</protein>
<gene>
    <name evidence="2" type="ORF">CPJ18_02105</name>
</gene>
<dbReference type="Proteomes" id="UP000237447">
    <property type="component" value="Unassembled WGS sequence"/>
</dbReference>
<accession>A0AAE5VRY9</accession>
<evidence type="ECO:0000313" key="3">
    <source>
        <dbReference type="Proteomes" id="UP000237447"/>
    </source>
</evidence>